<dbReference type="AlphaFoldDB" id="B3Q1A7"/>
<dbReference type="KEGG" id="rec:RHECIAT_PA0000117"/>
<proteinExistence type="predicted"/>
<dbReference type="Proteomes" id="UP000008817">
    <property type="component" value="Plasmid pA"/>
</dbReference>
<keyword evidence="1" id="KW-0614">Plasmid</keyword>
<sequence length="158" mass="16879">MTDDSVPAPSPSGYPYVAGQIILYGVDLNNANQVTTLDVGLPGQTALQIRLAGPTPITGSTVLAYGYAFDGHCYRFDSNRIFIVTGPNPEPAVGCGFDRVAGYQMWRIGSAEQMLEISTTLGDAKTLILDSQLPGKRSPASYAITLRTAHRNGRLSND</sequence>
<evidence type="ECO:0000313" key="1">
    <source>
        <dbReference type="EMBL" id="ACE93463.1"/>
    </source>
</evidence>
<geneLocation type="plasmid" evidence="1 2">
    <name>pA</name>
</geneLocation>
<dbReference type="EMBL" id="CP001075">
    <property type="protein sequence ID" value="ACE93463.1"/>
    <property type="molecule type" value="Genomic_DNA"/>
</dbReference>
<protein>
    <submittedName>
        <fullName evidence="1">Hypothetical conserved protein</fullName>
    </submittedName>
</protein>
<evidence type="ECO:0000313" key="2">
    <source>
        <dbReference type="Proteomes" id="UP000008817"/>
    </source>
</evidence>
<reference evidence="1 2" key="1">
    <citation type="submission" date="2008-04" db="EMBL/GenBank/DDBJ databases">
        <title>Genome diversity and DNA divergence of Rhizobium etli.</title>
        <authorList>
            <person name="Gonzalez V."/>
            <person name="Acosta J.L."/>
            <person name="Santamaria R.I."/>
            <person name="Bustos P."/>
            <person name="Hernandez-Gonzalez I.L."/>
            <person name="Fernandez J.L."/>
            <person name="Diaz R."/>
            <person name="Flores M."/>
            <person name="Mora J."/>
            <person name="Palacios R."/>
            <person name="Davila G."/>
        </authorList>
    </citation>
    <scope>NUCLEOTIDE SEQUENCE [LARGE SCALE GENOMIC DNA]</scope>
    <source>
        <strain evidence="1 2">CIAT 652</strain>
        <plasmid evidence="2">Plasmid pA</plasmid>
    </source>
</reference>
<accession>B3Q1A7</accession>
<organism evidence="1 2">
    <name type="scientific">Rhizobium etli (strain CIAT 652)</name>
    <dbReference type="NCBI Taxonomy" id="491916"/>
    <lineage>
        <taxon>Bacteria</taxon>
        <taxon>Pseudomonadati</taxon>
        <taxon>Pseudomonadota</taxon>
        <taxon>Alphaproteobacteria</taxon>
        <taxon>Hyphomicrobiales</taxon>
        <taxon>Rhizobiaceae</taxon>
        <taxon>Rhizobium/Agrobacterium group</taxon>
        <taxon>Rhizobium</taxon>
    </lineage>
</organism>
<name>B3Q1A7_RHIE6</name>
<gene>
    <name evidence="1" type="ordered locus">RHECIAT_PA0000117</name>
</gene>
<dbReference type="HOGENOM" id="CLU_1667973_0_0_5"/>